<feature type="compositionally biased region" description="Polar residues" evidence="2">
    <location>
        <begin position="49"/>
        <end position="62"/>
    </location>
</feature>
<evidence type="ECO:0000256" key="2">
    <source>
        <dbReference type="SAM" id="MobiDB-lite"/>
    </source>
</evidence>
<accession>A0A9X8N7T8</accession>
<dbReference type="RefSeq" id="WP_073449019.1">
    <property type="nucleotide sequence ID" value="NZ_FRBK01000026.1"/>
</dbReference>
<comment type="similarity">
    <text evidence="1">Belongs to the LytR/CpsA/Psr (LCP) family.</text>
</comment>
<evidence type="ECO:0000259" key="3">
    <source>
        <dbReference type="Pfam" id="PF03816"/>
    </source>
</evidence>
<dbReference type="AlphaFoldDB" id="A0A9X8N7T8"/>
<dbReference type="NCBIfam" id="TIGR00350">
    <property type="entry name" value="lytR_cpsA_psr"/>
    <property type="match status" value="1"/>
</dbReference>
<feature type="domain" description="Cell envelope-related transcriptional attenuator" evidence="3">
    <location>
        <begin position="80"/>
        <end position="232"/>
    </location>
</feature>
<proteinExistence type="inferred from homology"/>
<evidence type="ECO:0000313" key="4">
    <source>
        <dbReference type="EMBL" id="SHN24198.1"/>
    </source>
</evidence>
<dbReference type="Gene3D" id="3.40.630.190">
    <property type="entry name" value="LCP protein"/>
    <property type="match status" value="1"/>
</dbReference>
<feature type="region of interest" description="Disordered" evidence="2">
    <location>
        <begin position="41"/>
        <end position="67"/>
    </location>
</feature>
<dbReference type="EMBL" id="FRBK01000026">
    <property type="protein sequence ID" value="SHN24198.1"/>
    <property type="molecule type" value="Genomic_DNA"/>
</dbReference>
<protein>
    <submittedName>
        <fullName evidence="4">Transcriptional attenuator, LytR family</fullName>
    </submittedName>
</protein>
<sequence length="311" mass="33769">MRIVRNAIIGAVAVALAAPVVTYAYVDQHMNRSVDLAGITAKRPEPGKGTNTLLVGSDSRQGLSEEDRNRLRVGHEPTKRTDTMMIVHQGEHGTTLVSLPRDSWVEIPDFVGKDSGKKYPATKNKLNAAYAWGGAELLTRTVEHNTGIRVDHYVEIGFKGFADIVNAVGGVEIDIKRRIKDKNSGADFQPGKQTLTGEQALAFVRQRYQEAQGDLGRTTNQQEFMKALSKKVGASNALGVAASALGSLEFDKGMGVLDLSDFALKFGEPESLNVPVSNLGYQTSKGSAVLWDDSKARNLFQAIVNDRKVTK</sequence>
<evidence type="ECO:0000256" key="1">
    <source>
        <dbReference type="ARBA" id="ARBA00006068"/>
    </source>
</evidence>
<dbReference type="PANTHER" id="PTHR33392">
    <property type="entry name" value="POLYISOPRENYL-TEICHOIC ACID--PEPTIDOGLYCAN TEICHOIC ACID TRANSFERASE TAGU"/>
    <property type="match status" value="1"/>
</dbReference>
<name>A0A9X8N7T8_9ACTN</name>
<organism evidence="4 5">
    <name type="scientific">Streptomyces yunnanensis</name>
    <dbReference type="NCBI Taxonomy" id="156453"/>
    <lineage>
        <taxon>Bacteria</taxon>
        <taxon>Bacillati</taxon>
        <taxon>Actinomycetota</taxon>
        <taxon>Actinomycetes</taxon>
        <taxon>Kitasatosporales</taxon>
        <taxon>Streptomycetaceae</taxon>
        <taxon>Streptomyces</taxon>
    </lineage>
</organism>
<comment type="caution">
    <text evidence="4">The sequence shown here is derived from an EMBL/GenBank/DDBJ whole genome shotgun (WGS) entry which is preliminary data.</text>
</comment>
<dbReference type="Proteomes" id="UP000184388">
    <property type="component" value="Unassembled WGS sequence"/>
</dbReference>
<reference evidence="5" key="1">
    <citation type="submission" date="2016-11" db="EMBL/GenBank/DDBJ databases">
        <authorList>
            <person name="Jaros S."/>
            <person name="Januszkiewicz K."/>
            <person name="Wedrychowicz H."/>
        </authorList>
    </citation>
    <scope>NUCLEOTIDE SEQUENCE [LARGE SCALE GENOMIC DNA]</scope>
    <source>
        <strain evidence="5">CGMCC 4.3555</strain>
    </source>
</reference>
<dbReference type="InterPro" id="IPR004474">
    <property type="entry name" value="LytR_CpsA_psr"/>
</dbReference>
<dbReference type="Pfam" id="PF03816">
    <property type="entry name" value="LytR_cpsA_psr"/>
    <property type="match status" value="1"/>
</dbReference>
<evidence type="ECO:0000313" key="5">
    <source>
        <dbReference type="Proteomes" id="UP000184388"/>
    </source>
</evidence>
<dbReference type="InterPro" id="IPR050922">
    <property type="entry name" value="LytR/CpsA/Psr_CW_biosynth"/>
</dbReference>
<dbReference type="PANTHER" id="PTHR33392:SF6">
    <property type="entry name" value="POLYISOPRENYL-TEICHOIC ACID--PEPTIDOGLYCAN TEICHOIC ACID TRANSFERASE TAGU"/>
    <property type="match status" value="1"/>
</dbReference>
<gene>
    <name evidence="4" type="ORF">SAMN05216268_12675</name>
</gene>